<dbReference type="InterPro" id="IPR000683">
    <property type="entry name" value="Gfo/Idh/MocA-like_OxRdtase_N"/>
</dbReference>
<dbReference type="EMBL" id="BLPG01000001">
    <property type="protein sequence ID" value="GFJ89459.1"/>
    <property type="molecule type" value="Genomic_DNA"/>
</dbReference>
<dbReference type="InterPro" id="IPR050463">
    <property type="entry name" value="Gfo/Idh/MocA_oxidrdct_glycsds"/>
</dbReference>
<accession>A0A6V8L490</accession>
<keyword evidence="5" id="KW-1185">Reference proteome</keyword>
<feature type="domain" description="GFO/IDH/MocA-like oxidoreductase" evidence="3">
    <location>
        <begin position="152"/>
        <end position="238"/>
    </location>
</feature>
<dbReference type="AlphaFoldDB" id="A0A6V8L490"/>
<comment type="caution">
    <text evidence="4">The sequence shown here is derived from an EMBL/GenBank/DDBJ whole genome shotgun (WGS) entry which is preliminary data.</text>
</comment>
<dbReference type="Gene3D" id="3.40.50.720">
    <property type="entry name" value="NAD(P)-binding Rossmann-like Domain"/>
    <property type="match status" value="1"/>
</dbReference>
<feature type="domain" description="Gfo/Idh/MocA-like oxidoreductase N-terminal" evidence="2">
    <location>
        <begin position="3"/>
        <end position="114"/>
    </location>
</feature>
<reference evidence="4 5" key="1">
    <citation type="submission" date="2020-03" db="EMBL/GenBank/DDBJ databases">
        <title>Whole genome shotgun sequence of Phytohabitans rumicis NBRC 108638.</title>
        <authorList>
            <person name="Komaki H."/>
            <person name="Tamura T."/>
        </authorList>
    </citation>
    <scope>NUCLEOTIDE SEQUENCE [LARGE SCALE GENOMIC DNA]</scope>
    <source>
        <strain evidence="4 5">NBRC 108638</strain>
    </source>
</reference>
<dbReference type="SUPFAM" id="SSF55347">
    <property type="entry name" value="Glyceraldehyde-3-phosphate dehydrogenase-like, C-terminal domain"/>
    <property type="match status" value="1"/>
</dbReference>
<proteinExistence type="predicted"/>
<keyword evidence="1" id="KW-0560">Oxidoreductase</keyword>
<dbReference type="Pfam" id="PF22725">
    <property type="entry name" value="GFO_IDH_MocA_C3"/>
    <property type="match status" value="1"/>
</dbReference>
<reference evidence="4 5" key="2">
    <citation type="submission" date="2020-03" db="EMBL/GenBank/DDBJ databases">
        <authorList>
            <person name="Ichikawa N."/>
            <person name="Kimura A."/>
            <person name="Kitahashi Y."/>
            <person name="Uohara A."/>
        </authorList>
    </citation>
    <scope>NUCLEOTIDE SEQUENCE [LARGE SCALE GENOMIC DNA]</scope>
    <source>
        <strain evidence="4 5">NBRC 108638</strain>
    </source>
</reference>
<dbReference type="InterPro" id="IPR055170">
    <property type="entry name" value="GFO_IDH_MocA-like_dom"/>
</dbReference>
<gene>
    <name evidence="4" type="ORF">Prum_031010</name>
</gene>
<sequence length="298" mass="30860">MTLRFGLLGTGYWAAEMHGAGLAAHPGADLVAVWGRDGAKAEALAKRYGATAYEDVDALLSEVDAVAVALPPDVQADLALRAARAGRHLLLDKPLALDTAAADRVAAAVEERGLGSVVFFTNRFRPDITAFLDETAAVGGWHGARMTQFASIFQPGNPYGASQWRREKGGLWDIGPHALSILWPVLGPVAEVTAVDGPDATVHLTLRHTGGAVSTASLTLDAPPAAGLRDCVFYGESGLATLPDGAGTAEEAFAAAVDRLVAGVPHPCDARFGADVVAVLAAAEVSARDGRKIAVIRD</sequence>
<evidence type="ECO:0000259" key="3">
    <source>
        <dbReference type="Pfam" id="PF22725"/>
    </source>
</evidence>
<dbReference type="Proteomes" id="UP000482960">
    <property type="component" value="Unassembled WGS sequence"/>
</dbReference>
<dbReference type="InterPro" id="IPR036291">
    <property type="entry name" value="NAD(P)-bd_dom_sf"/>
</dbReference>
<protein>
    <submittedName>
        <fullName evidence="4">Oxidoreductase</fullName>
    </submittedName>
</protein>
<dbReference type="SUPFAM" id="SSF51735">
    <property type="entry name" value="NAD(P)-binding Rossmann-fold domains"/>
    <property type="match status" value="1"/>
</dbReference>
<dbReference type="Pfam" id="PF01408">
    <property type="entry name" value="GFO_IDH_MocA"/>
    <property type="match status" value="1"/>
</dbReference>
<evidence type="ECO:0000313" key="4">
    <source>
        <dbReference type="EMBL" id="GFJ89459.1"/>
    </source>
</evidence>
<dbReference type="GO" id="GO:0016491">
    <property type="term" value="F:oxidoreductase activity"/>
    <property type="evidence" value="ECO:0007669"/>
    <property type="project" value="UniProtKB-KW"/>
</dbReference>
<name>A0A6V8L490_9ACTN</name>
<evidence type="ECO:0000313" key="5">
    <source>
        <dbReference type="Proteomes" id="UP000482960"/>
    </source>
</evidence>
<evidence type="ECO:0000259" key="2">
    <source>
        <dbReference type="Pfam" id="PF01408"/>
    </source>
</evidence>
<dbReference type="GO" id="GO:0000166">
    <property type="term" value="F:nucleotide binding"/>
    <property type="evidence" value="ECO:0007669"/>
    <property type="project" value="InterPro"/>
</dbReference>
<dbReference type="RefSeq" id="WP_173077073.1">
    <property type="nucleotide sequence ID" value="NZ_BAABJB010000002.1"/>
</dbReference>
<organism evidence="4 5">
    <name type="scientific">Phytohabitans rumicis</name>
    <dbReference type="NCBI Taxonomy" id="1076125"/>
    <lineage>
        <taxon>Bacteria</taxon>
        <taxon>Bacillati</taxon>
        <taxon>Actinomycetota</taxon>
        <taxon>Actinomycetes</taxon>
        <taxon>Micromonosporales</taxon>
        <taxon>Micromonosporaceae</taxon>
    </lineage>
</organism>
<dbReference type="PANTHER" id="PTHR43818:SF11">
    <property type="entry name" value="BCDNA.GH03377"/>
    <property type="match status" value="1"/>
</dbReference>
<dbReference type="PANTHER" id="PTHR43818">
    <property type="entry name" value="BCDNA.GH03377"/>
    <property type="match status" value="1"/>
</dbReference>
<dbReference type="Gene3D" id="3.30.360.10">
    <property type="entry name" value="Dihydrodipicolinate Reductase, domain 2"/>
    <property type="match status" value="1"/>
</dbReference>
<evidence type="ECO:0000256" key="1">
    <source>
        <dbReference type="ARBA" id="ARBA00023002"/>
    </source>
</evidence>